<dbReference type="EMBL" id="ML213591">
    <property type="protein sequence ID" value="TFK43108.1"/>
    <property type="molecule type" value="Genomic_DNA"/>
</dbReference>
<dbReference type="STRING" id="68775.A0A5C3MGS3"/>
<sequence length="274" mass="28838">MLFNIFAAAALAATSVLGSATPTINLRDESLTLNPPISTINEARDVPLSQLEARSLTNARRLAEGLPLNPPKRRTHTEVSRALPSGTPSNDVRQGIIQVFTGDILLGYVKAATNSFGEYGITADAAQALLVSVDVTDAATGVADIGTINGPDASYPFFGGIVGFSSSNDDLASGSFNYVYLGATTQTEPNSPPVDGANSFTHATSLSKKIESAIWTFDASTNTLTSQWINTDSSSPATFIGYYASDNVFILTGDKTTFTNNFGPTPWVTLKLVA</sequence>
<gene>
    <name evidence="3" type="ORF">BDQ12DRAFT_642516</name>
</gene>
<dbReference type="AlphaFoldDB" id="A0A5C3MGS3"/>
<feature type="region of interest" description="Disordered" evidence="1">
    <location>
        <begin position="65"/>
        <end position="87"/>
    </location>
</feature>
<evidence type="ECO:0000313" key="3">
    <source>
        <dbReference type="EMBL" id="TFK43108.1"/>
    </source>
</evidence>
<dbReference type="OrthoDB" id="4584900at2759"/>
<accession>A0A5C3MGS3</accession>
<keyword evidence="4" id="KW-1185">Reference proteome</keyword>
<proteinExistence type="predicted"/>
<feature type="signal peptide" evidence="2">
    <location>
        <begin position="1"/>
        <end position="20"/>
    </location>
</feature>
<feature type="chain" id="PRO_5022870662" evidence="2">
    <location>
        <begin position="21"/>
        <end position="274"/>
    </location>
</feature>
<name>A0A5C3MGS3_9AGAR</name>
<organism evidence="3 4">
    <name type="scientific">Crucibulum laeve</name>
    <dbReference type="NCBI Taxonomy" id="68775"/>
    <lineage>
        <taxon>Eukaryota</taxon>
        <taxon>Fungi</taxon>
        <taxon>Dikarya</taxon>
        <taxon>Basidiomycota</taxon>
        <taxon>Agaricomycotina</taxon>
        <taxon>Agaricomycetes</taxon>
        <taxon>Agaricomycetidae</taxon>
        <taxon>Agaricales</taxon>
        <taxon>Agaricineae</taxon>
        <taxon>Nidulariaceae</taxon>
        <taxon>Crucibulum</taxon>
    </lineage>
</organism>
<protein>
    <submittedName>
        <fullName evidence="3">Uncharacterized protein</fullName>
    </submittedName>
</protein>
<evidence type="ECO:0000256" key="2">
    <source>
        <dbReference type="SAM" id="SignalP"/>
    </source>
</evidence>
<evidence type="ECO:0000256" key="1">
    <source>
        <dbReference type="SAM" id="MobiDB-lite"/>
    </source>
</evidence>
<reference evidence="3 4" key="1">
    <citation type="journal article" date="2019" name="Nat. Ecol. Evol.">
        <title>Megaphylogeny resolves global patterns of mushroom evolution.</title>
        <authorList>
            <person name="Varga T."/>
            <person name="Krizsan K."/>
            <person name="Foldi C."/>
            <person name="Dima B."/>
            <person name="Sanchez-Garcia M."/>
            <person name="Sanchez-Ramirez S."/>
            <person name="Szollosi G.J."/>
            <person name="Szarkandi J.G."/>
            <person name="Papp V."/>
            <person name="Albert L."/>
            <person name="Andreopoulos W."/>
            <person name="Angelini C."/>
            <person name="Antonin V."/>
            <person name="Barry K.W."/>
            <person name="Bougher N.L."/>
            <person name="Buchanan P."/>
            <person name="Buyck B."/>
            <person name="Bense V."/>
            <person name="Catcheside P."/>
            <person name="Chovatia M."/>
            <person name="Cooper J."/>
            <person name="Damon W."/>
            <person name="Desjardin D."/>
            <person name="Finy P."/>
            <person name="Geml J."/>
            <person name="Haridas S."/>
            <person name="Hughes K."/>
            <person name="Justo A."/>
            <person name="Karasinski D."/>
            <person name="Kautmanova I."/>
            <person name="Kiss B."/>
            <person name="Kocsube S."/>
            <person name="Kotiranta H."/>
            <person name="LaButti K.M."/>
            <person name="Lechner B.E."/>
            <person name="Liimatainen K."/>
            <person name="Lipzen A."/>
            <person name="Lukacs Z."/>
            <person name="Mihaltcheva S."/>
            <person name="Morgado L.N."/>
            <person name="Niskanen T."/>
            <person name="Noordeloos M.E."/>
            <person name="Ohm R.A."/>
            <person name="Ortiz-Santana B."/>
            <person name="Ovrebo C."/>
            <person name="Racz N."/>
            <person name="Riley R."/>
            <person name="Savchenko A."/>
            <person name="Shiryaev A."/>
            <person name="Soop K."/>
            <person name="Spirin V."/>
            <person name="Szebenyi C."/>
            <person name="Tomsovsky M."/>
            <person name="Tulloss R.E."/>
            <person name="Uehling J."/>
            <person name="Grigoriev I.V."/>
            <person name="Vagvolgyi C."/>
            <person name="Papp T."/>
            <person name="Martin F.M."/>
            <person name="Miettinen O."/>
            <person name="Hibbett D.S."/>
            <person name="Nagy L.G."/>
        </authorList>
    </citation>
    <scope>NUCLEOTIDE SEQUENCE [LARGE SCALE GENOMIC DNA]</scope>
    <source>
        <strain evidence="3 4">CBS 166.37</strain>
    </source>
</reference>
<dbReference type="Proteomes" id="UP000308652">
    <property type="component" value="Unassembled WGS sequence"/>
</dbReference>
<evidence type="ECO:0000313" key="4">
    <source>
        <dbReference type="Proteomes" id="UP000308652"/>
    </source>
</evidence>
<keyword evidence="2" id="KW-0732">Signal</keyword>